<evidence type="ECO:0000313" key="3">
    <source>
        <dbReference type="Proteomes" id="UP000018888"/>
    </source>
</evidence>
<reference evidence="2 3" key="2">
    <citation type="journal article" date="2018" name="New Phytol.">
        <title>High intraspecific genome diversity in the model arbuscular mycorrhizal symbiont Rhizophagus irregularis.</title>
        <authorList>
            <person name="Chen E.C.H."/>
            <person name="Morin E."/>
            <person name="Beaudet D."/>
            <person name="Noel J."/>
            <person name="Yildirir G."/>
            <person name="Ndikumana S."/>
            <person name="Charron P."/>
            <person name="St-Onge C."/>
            <person name="Giorgi J."/>
            <person name="Kruger M."/>
            <person name="Marton T."/>
            <person name="Ropars J."/>
            <person name="Grigoriev I.V."/>
            <person name="Hainaut M."/>
            <person name="Henrissat B."/>
            <person name="Roux C."/>
            <person name="Martin F."/>
            <person name="Corradi N."/>
        </authorList>
    </citation>
    <scope>NUCLEOTIDE SEQUENCE [LARGE SCALE GENOMIC DNA]</scope>
    <source>
        <strain evidence="2 3">DAOM 197198</strain>
    </source>
</reference>
<evidence type="ECO:0000256" key="1">
    <source>
        <dbReference type="SAM" id="MobiDB-lite"/>
    </source>
</evidence>
<comment type="caution">
    <text evidence="2">The sequence shown here is derived from an EMBL/GenBank/DDBJ whole genome shotgun (WGS) entry which is preliminary data.</text>
</comment>
<organism evidence="2 3">
    <name type="scientific">Rhizophagus irregularis (strain DAOM 181602 / DAOM 197198 / MUCL 43194)</name>
    <name type="common">Arbuscular mycorrhizal fungus</name>
    <name type="synonym">Glomus intraradices</name>
    <dbReference type="NCBI Taxonomy" id="747089"/>
    <lineage>
        <taxon>Eukaryota</taxon>
        <taxon>Fungi</taxon>
        <taxon>Fungi incertae sedis</taxon>
        <taxon>Mucoromycota</taxon>
        <taxon>Glomeromycotina</taxon>
        <taxon>Glomeromycetes</taxon>
        <taxon>Glomerales</taxon>
        <taxon>Glomeraceae</taxon>
        <taxon>Rhizophagus</taxon>
    </lineage>
</organism>
<reference evidence="2 3" key="1">
    <citation type="journal article" date="2013" name="Proc. Natl. Acad. Sci. U.S.A.">
        <title>Genome of an arbuscular mycorrhizal fungus provides insight into the oldest plant symbiosis.</title>
        <authorList>
            <person name="Tisserant E."/>
            <person name="Malbreil M."/>
            <person name="Kuo A."/>
            <person name="Kohler A."/>
            <person name="Symeonidi A."/>
            <person name="Balestrini R."/>
            <person name="Charron P."/>
            <person name="Duensing N."/>
            <person name="Frei Dit Frey N."/>
            <person name="Gianinazzi-Pearson V."/>
            <person name="Gilbert L.B."/>
            <person name="Handa Y."/>
            <person name="Herr J.R."/>
            <person name="Hijri M."/>
            <person name="Koul R."/>
            <person name="Kawaguchi M."/>
            <person name="Krajinski F."/>
            <person name="Lammers P.J."/>
            <person name="Masclaux F.G."/>
            <person name="Murat C."/>
            <person name="Morin E."/>
            <person name="Ndikumana S."/>
            <person name="Pagni M."/>
            <person name="Petitpierre D."/>
            <person name="Requena N."/>
            <person name="Rosikiewicz P."/>
            <person name="Riley R."/>
            <person name="Saito K."/>
            <person name="San Clemente H."/>
            <person name="Shapiro H."/>
            <person name="van Tuinen D."/>
            <person name="Becard G."/>
            <person name="Bonfante P."/>
            <person name="Paszkowski U."/>
            <person name="Shachar-Hill Y.Y."/>
            <person name="Tuskan G.A."/>
            <person name="Young P.W."/>
            <person name="Sanders I.R."/>
            <person name="Henrissat B."/>
            <person name="Rensing S.A."/>
            <person name="Grigoriev I.V."/>
            <person name="Corradi N."/>
            <person name="Roux C."/>
            <person name="Martin F."/>
        </authorList>
    </citation>
    <scope>NUCLEOTIDE SEQUENCE [LARGE SCALE GENOMIC DNA]</scope>
    <source>
        <strain evidence="2 3">DAOM 197198</strain>
    </source>
</reference>
<keyword evidence="3" id="KW-1185">Reference proteome</keyword>
<feature type="region of interest" description="Disordered" evidence="1">
    <location>
        <begin position="80"/>
        <end position="163"/>
    </location>
</feature>
<dbReference type="EMBL" id="AUPC02000306">
    <property type="protein sequence ID" value="POG62292.1"/>
    <property type="molecule type" value="Genomic_DNA"/>
</dbReference>
<dbReference type="AlphaFoldDB" id="A0A2P4PA65"/>
<feature type="compositionally biased region" description="Acidic residues" evidence="1">
    <location>
        <begin position="94"/>
        <end position="150"/>
    </location>
</feature>
<protein>
    <submittedName>
        <fullName evidence="2">Uncharacterized protein</fullName>
    </submittedName>
</protein>
<dbReference type="Proteomes" id="UP000018888">
    <property type="component" value="Unassembled WGS sequence"/>
</dbReference>
<feature type="compositionally biased region" description="Basic and acidic residues" evidence="1">
    <location>
        <begin position="84"/>
        <end position="93"/>
    </location>
</feature>
<accession>A0A2P4PA65</accession>
<gene>
    <name evidence="2" type="ORF">GLOIN_2v1485545</name>
</gene>
<proteinExistence type="predicted"/>
<sequence>MSNPRAVAKSNRTDLITRTRTKVYCFCKECNGKLGLLMLNNILNNAMECEPLLEMIPIHESAKYKFTKKGKISDYVLENLLPDNGKDMNNDQDRDFEDYDDENRDSESFEDDDEDGISGDFEDDDEDSNFGFESDEEYRDSEDFEDDDKEEVNFASKNFAKTS</sequence>
<evidence type="ECO:0000313" key="2">
    <source>
        <dbReference type="EMBL" id="POG62292.1"/>
    </source>
</evidence>
<name>A0A2P4PA65_RHIID</name>